<feature type="compositionally biased region" description="Basic and acidic residues" evidence="1">
    <location>
        <begin position="226"/>
        <end position="246"/>
    </location>
</feature>
<feature type="compositionally biased region" description="Basic and acidic residues" evidence="1">
    <location>
        <begin position="334"/>
        <end position="345"/>
    </location>
</feature>
<sequence length="676" mass="73044">MLGIAGEPLPPPHPHLRAAAASCELHPEETVTGFCASCLRERLAGLDAAAASASAAAAAPGRKSTSALKSLFSKVSGGGGGGGGAQAPSSSSCSSAAFLRPELRRCKSFSCGRGGGGAPATSFEPQRRSCDVRGRSTLWTLFHQDDRDRVRDGAVHNPFLPSSSSSAAAAAAAELGGEIEVERPLDLGLPPPCVVETREEEEEEEEEEEAGTRLGCRIRSSSWGARGDRRERDPGAEAHEDPHRSGVEVAEGPPKDLKEIAGSFWLAASVFSRKWHKWRRKQKLKKTANAASAAAASAAAQREKPLRPSSSSRLRLREKRFRDTQSEVAAGDALGRRSCDTDPRFSLDAGPAPPLTTPAHPGTSPAPRGTGTSSAPDPCSRASPPCSPSPRTTSLPHRLSPDRMVRSPRRSFERSNSVRKASAEVVTNARVASPPGGAEFYHFHHAAAVLDRESRELNLSSNSLRDDVSESFESAFTNHHKGTHAKKSRRWSKAWNIWGFIYRRSGSKEGPNAIDRSFSRGHGNGKMLRSNSSVSARSSFSANGEFGSMRRIGLEGNGHAKKRRDDFVLERNRSARYSSPGRVDNGMLRFYLTPMRSGRRNGVSGKGRPEDHLLQSFGLQLQILGPSGVHHVREQDLHVPRDNNWAHQSIQFKSVQSTYLKTLLLVIKISLDALKT</sequence>
<feature type="compositionally biased region" description="Basic and acidic residues" evidence="1">
    <location>
        <begin position="399"/>
        <end position="413"/>
    </location>
</feature>
<dbReference type="AlphaFoldDB" id="A0A6V7NHF3"/>
<proteinExistence type="predicted"/>
<accession>A0A6V7NHF3</accession>
<evidence type="ECO:0000313" key="2">
    <source>
        <dbReference type="EMBL" id="CAD1817696.1"/>
    </source>
</evidence>
<evidence type="ECO:0000256" key="1">
    <source>
        <dbReference type="SAM" id="MobiDB-lite"/>
    </source>
</evidence>
<organism evidence="2">
    <name type="scientific">Ananas comosus var. bracteatus</name>
    <name type="common">red pineapple</name>
    <dbReference type="NCBI Taxonomy" id="296719"/>
    <lineage>
        <taxon>Eukaryota</taxon>
        <taxon>Viridiplantae</taxon>
        <taxon>Streptophyta</taxon>
        <taxon>Embryophyta</taxon>
        <taxon>Tracheophyta</taxon>
        <taxon>Spermatophyta</taxon>
        <taxon>Magnoliopsida</taxon>
        <taxon>Liliopsida</taxon>
        <taxon>Poales</taxon>
        <taxon>Bromeliaceae</taxon>
        <taxon>Bromelioideae</taxon>
        <taxon>Ananas</taxon>
    </lineage>
</organism>
<name>A0A6V7NHF3_ANACO</name>
<feature type="region of interest" description="Disordered" evidence="1">
    <location>
        <begin position="281"/>
        <end position="425"/>
    </location>
</feature>
<protein>
    <submittedName>
        <fullName evidence="2">Uncharacterized protein</fullName>
    </submittedName>
</protein>
<dbReference type="InterPro" id="IPR008004">
    <property type="entry name" value="OCTOPUS-like"/>
</dbReference>
<feature type="compositionally biased region" description="Acidic residues" evidence="1">
    <location>
        <begin position="198"/>
        <end position="209"/>
    </location>
</feature>
<dbReference type="PANTHER" id="PTHR31659">
    <property type="entry name" value="PROTEIN: UPF0503-LIKE PROTEIN, PUTATIVE (DUF740)-RELATED"/>
    <property type="match status" value="1"/>
</dbReference>
<dbReference type="Pfam" id="PF05340">
    <property type="entry name" value="DUF740"/>
    <property type="match status" value="2"/>
</dbReference>
<feature type="compositionally biased region" description="Low complexity" evidence="1">
    <location>
        <begin position="288"/>
        <end position="300"/>
    </location>
</feature>
<reference evidence="2" key="1">
    <citation type="submission" date="2020-07" db="EMBL/GenBank/DDBJ databases">
        <authorList>
            <person name="Lin J."/>
        </authorList>
    </citation>
    <scope>NUCLEOTIDE SEQUENCE</scope>
</reference>
<feature type="region of interest" description="Disordered" evidence="1">
    <location>
        <begin position="181"/>
        <end position="254"/>
    </location>
</feature>
<gene>
    <name evidence="2" type="ORF">CB5_LOCUS907</name>
</gene>
<feature type="compositionally biased region" description="Low complexity" evidence="1">
    <location>
        <begin position="373"/>
        <end position="396"/>
    </location>
</feature>
<dbReference type="PANTHER" id="PTHR31659:SF9">
    <property type="entry name" value="PROTEIN: UPF0503-LIKE PROTEIN, PUTATIVE (DUF740)-RELATED"/>
    <property type="match status" value="1"/>
</dbReference>
<dbReference type="EMBL" id="LR862129">
    <property type="protein sequence ID" value="CAD1817696.1"/>
    <property type="molecule type" value="Genomic_DNA"/>
</dbReference>